<dbReference type="Pfam" id="PF00903">
    <property type="entry name" value="Glyoxalase"/>
    <property type="match status" value="1"/>
</dbReference>
<dbReference type="CDD" id="cd06587">
    <property type="entry name" value="VOC"/>
    <property type="match status" value="1"/>
</dbReference>
<dbReference type="Proteomes" id="UP001597145">
    <property type="component" value="Unassembled WGS sequence"/>
</dbReference>
<comment type="caution">
    <text evidence="2">The sequence shown here is derived from an EMBL/GenBank/DDBJ whole genome shotgun (WGS) entry which is preliminary data.</text>
</comment>
<evidence type="ECO:0000313" key="3">
    <source>
        <dbReference type="Proteomes" id="UP001597145"/>
    </source>
</evidence>
<feature type="domain" description="VOC" evidence="1">
    <location>
        <begin position="2"/>
        <end position="111"/>
    </location>
</feature>
<evidence type="ECO:0000259" key="1">
    <source>
        <dbReference type="PROSITE" id="PS51819"/>
    </source>
</evidence>
<keyword evidence="3" id="KW-1185">Reference proteome</keyword>
<dbReference type="InterPro" id="IPR004360">
    <property type="entry name" value="Glyas_Fos-R_dOase_dom"/>
</dbReference>
<name>A0ABW4FDF8_9PSEU</name>
<dbReference type="EMBL" id="JBHUCP010000001">
    <property type="protein sequence ID" value="MFD1528212.1"/>
    <property type="molecule type" value="Genomic_DNA"/>
</dbReference>
<dbReference type="RefSeq" id="WP_343972587.1">
    <property type="nucleotide sequence ID" value="NZ_BAAAJG010000003.1"/>
</dbReference>
<dbReference type="SUPFAM" id="SSF54593">
    <property type="entry name" value="Glyoxalase/Bleomycin resistance protein/Dihydroxybiphenyl dioxygenase"/>
    <property type="match status" value="1"/>
</dbReference>
<proteinExistence type="predicted"/>
<evidence type="ECO:0000313" key="2">
    <source>
        <dbReference type="EMBL" id="MFD1528212.1"/>
    </source>
</evidence>
<dbReference type="Gene3D" id="3.10.180.10">
    <property type="entry name" value="2,3-Dihydroxybiphenyl 1,2-Dioxygenase, domain 1"/>
    <property type="match status" value="1"/>
</dbReference>
<sequence length="113" mass="12633">MPLDLYAGIYVRDYQAARSWYARLLGSEPDFVASDAEAVWELADHRSLVIEENAEHAGHSIQTIFIDDFDTRIAQIAVRGIKPVKRETYPNGVRKALFRDPDGNEIAFGGAPV</sequence>
<gene>
    <name evidence="2" type="ORF">ACFSCY_02025</name>
</gene>
<dbReference type="InterPro" id="IPR029068">
    <property type="entry name" value="Glyas_Bleomycin-R_OHBP_Dase"/>
</dbReference>
<dbReference type="InterPro" id="IPR037523">
    <property type="entry name" value="VOC_core"/>
</dbReference>
<dbReference type="PROSITE" id="PS51819">
    <property type="entry name" value="VOC"/>
    <property type="match status" value="1"/>
</dbReference>
<organism evidence="2 3">
    <name type="scientific">Pseudonocardia aurantiaca</name>
    <dbReference type="NCBI Taxonomy" id="75290"/>
    <lineage>
        <taxon>Bacteria</taxon>
        <taxon>Bacillati</taxon>
        <taxon>Actinomycetota</taxon>
        <taxon>Actinomycetes</taxon>
        <taxon>Pseudonocardiales</taxon>
        <taxon>Pseudonocardiaceae</taxon>
        <taxon>Pseudonocardia</taxon>
    </lineage>
</organism>
<reference evidence="3" key="1">
    <citation type="journal article" date="2019" name="Int. J. Syst. Evol. Microbiol.">
        <title>The Global Catalogue of Microorganisms (GCM) 10K type strain sequencing project: providing services to taxonomists for standard genome sequencing and annotation.</title>
        <authorList>
            <consortium name="The Broad Institute Genomics Platform"/>
            <consortium name="The Broad Institute Genome Sequencing Center for Infectious Disease"/>
            <person name="Wu L."/>
            <person name="Ma J."/>
        </authorList>
    </citation>
    <scope>NUCLEOTIDE SEQUENCE [LARGE SCALE GENOMIC DNA]</scope>
    <source>
        <strain evidence="3">JCM 12165</strain>
    </source>
</reference>
<accession>A0ABW4FDF8</accession>
<protein>
    <submittedName>
        <fullName evidence="2">VOC family protein</fullName>
    </submittedName>
</protein>